<feature type="transmembrane region" description="Helical" evidence="1">
    <location>
        <begin position="185"/>
        <end position="202"/>
    </location>
</feature>
<dbReference type="Pfam" id="PF01757">
    <property type="entry name" value="Acyl_transf_3"/>
    <property type="match status" value="1"/>
</dbReference>
<dbReference type="PANTHER" id="PTHR23028">
    <property type="entry name" value="ACETYLTRANSFERASE"/>
    <property type="match status" value="1"/>
</dbReference>
<dbReference type="GO" id="GO:0016747">
    <property type="term" value="F:acyltransferase activity, transferring groups other than amino-acyl groups"/>
    <property type="evidence" value="ECO:0007669"/>
    <property type="project" value="InterPro"/>
</dbReference>
<feature type="transmembrane region" description="Helical" evidence="1">
    <location>
        <begin position="325"/>
        <end position="345"/>
    </location>
</feature>
<feature type="transmembrane region" description="Helical" evidence="1">
    <location>
        <begin position="258"/>
        <end position="276"/>
    </location>
</feature>
<accession>A0A7W5ZYQ1</accession>
<evidence type="ECO:0000259" key="2">
    <source>
        <dbReference type="Pfam" id="PF01757"/>
    </source>
</evidence>
<dbReference type="InterPro" id="IPR050879">
    <property type="entry name" value="Acyltransferase_3"/>
</dbReference>
<dbReference type="AlphaFoldDB" id="A0A7W5ZYQ1"/>
<sequence length="367" mass="41624">MPTLDISQLRLPKRHFHALDLSRLLAAIMVLFWHYQHFFVPPVPYHVDVNRAIQPWYGTLRWFYNHGHVAVQYFWAVSGFVFAHVYLADPNAKGRFWLARVARLWPLHLLTLGLMALLQGWYFARSGTEFIYHTNDLKHFLLSIPLMHYWGWQENQSFNGPSWSLSTEILAYFVFWLALPALRRAPLVLAFALGAGLLWIMLEGGPNKDVLSCVGYFFLGAAAYGAALKGWLRPASLLPLGAALVAIAFALKARFPEGDAATIAGTFAALFLTLALDQSDAKGCLKFGQKLGDASYGIYLWHIPLQLLLVLLIDSTGGTRNIARTPWFMVFYVTLAIIAGFVSHAKFERPAQRAVFVLWNRWKERRT</sequence>
<dbReference type="InterPro" id="IPR002656">
    <property type="entry name" value="Acyl_transf_3_dom"/>
</dbReference>
<keyword evidence="1" id="KW-1133">Transmembrane helix</keyword>
<dbReference type="GO" id="GO:0000271">
    <property type="term" value="P:polysaccharide biosynthetic process"/>
    <property type="evidence" value="ECO:0007669"/>
    <property type="project" value="TreeGrafter"/>
</dbReference>
<feature type="transmembrane region" description="Helical" evidence="1">
    <location>
        <begin position="101"/>
        <end position="124"/>
    </location>
</feature>
<keyword evidence="1" id="KW-0472">Membrane</keyword>
<comment type="caution">
    <text evidence="3">The sequence shown here is derived from an EMBL/GenBank/DDBJ whole genome shotgun (WGS) entry which is preliminary data.</text>
</comment>
<dbReference type="EMBL" id="JACICY010000008">
    <property type="protein sequence ID" value="MBB3861956.1"/>
    <property type="molecule type" value="Genomic_DNA"/>
</dbReference>
<feature type="domain" description="Acyltransferase 3" evidence="2">
    <location>
        <begin position="17"/>
        <end position="342"/>
    </location>
</feature>
<dbReference type="Proteomes" id="UP000562395">
    <property type="component" value="Unassembled WGS sequence"/>
</dbReference>
<keyword evidence="4" id="KW-1185">Reference proteome</keyword>
<evidence type="ECO:0000313" key="4">
    <source>
        <dbReference type="Proteomes" id="UP000562395"/>
    </source>
</evidence>
<proteinExistence type="predicted"/>
<dbReference type="GO" id="GO:0016020">
    <property type="term" value="C:membrane"/>
    <property type="evidence" value="ECO:0007669"/>
    <property type="project" value="TreeGrafter"/>
</dbReference>
<reference evidence="3 4" key="1">
    <citation type="submission" date="2020-08" db="EMBL/GenBank/DDBJ databases">
        <title>Genomic Encyclopedia of Type Strains, Phase IV (KMG-IV): sequencing the most valuable type-strain genomes for metagenomic binning, comparative biology and taxonomic classification.</title>
        <authorList>
            <person name="Goeker M."/>
        </authorList>
    </citation>
    <scope>NUCLEOTIDE SEQUENCE [LARGE SCALE GENOMIC DNA]</scope>
    <source>
        <strain evidence="3 4">DSM 14552</strain>
    </source>
</reference>
<feature type="transmembrane region" description="Helical" evidence="1">
    <location>
        <begin position="70"/>
        <end position="89"/>
    </location>
</feature>
<dbReference type="RefSeq" id="WP_246386109.1">
    <property type="nucleotide sequence ID" value="NZ_JACICY010000008.1"/>
</dbReference>
<name>A0A7W5ZYQ1_9SPHN</name>
<feature type="transmembrane region" description="Helical" evidence="1">
    <location>
        <begin position="21"/>
        <end position="40"/>
    </location>
</feature>
<gene>
    <name evidence="3" type="ORF">GGQ88_003246</name>
</gene>
<organism evidence="3 4">
    <name type="scientific">Novosphingobium hassiacum</name>
    <dbReference type="NCBI Taxonomy" id="173676"/>
    <lineage>
        <taxon>Bacteria</taxon>
        <taxon>Pseudomonadati</taxon>
        <taxon>Pseudomonadota</taxon>
        <taxon>Alphaproteobacteria</taxon>
        <taxon>Sphingomonadales</taxon>
        <taxon>Sphingomonadaceae</taxon>
        <taxon>Novosphingobium</taxon>
    </lineage>
</organism>
<feature type="transmembrane region" description="Helical" evidence="1">
    <location>
        <begin position="296"/>
        <end position="313"/>
    </location>
</feature>
<keyword evidence="1" id="KW-0812">Transmembrane</keyword>
<protein>
    <submittedName>
        <fullName evidence="3">Peptidoglycan/LPS O-acetylase OafA/YrhL</fullName>
    </submittedName>
</protein>
<evidence type="ECO:0000256" key="1">
    <source>
        <dbReference type="SAM" id="Phobius"/>
    </source>
</evidence>
<feature type="transmembrane region" description="Helical" evidence="1">
    <location>
        <begin position="209"/>
        <end position="228"/>
    </location>
</feature>
<dbReference type="PANTHER" id="PTHR23028:SF53">
    <property type="entry name" value="ACYL_TRANSF_3 DOMAIN-CONTAINING PROTEIN"/>
    <property type="match status" value="1"/>
</dbReference>
<evidence type="ECO:0000313" key="3">
    <source>
        <dbReference type="EMBL" id="MBB3861956.1"/>
    </source>
</evidence>